<feature type="compositionally biased region" description="Basic and acidic residues" evidence="1">
    <location>
        <begin position="40"/>
        <end position="49"/>
    </location>
</feature>
<feature type="region of interest" description="Disordered" evidence="1">
    <location>
        <begin position="1"/>
        <end position="90"/>
    </location>
</feature>
<dbReference type="Gene3D" id="3.20.20.140">
    <property type="entry name" value="Metal-dependent hydrolases"/>
    <property type="match status" value="1"/>
</dbReference>
<protein>
    <submittedName>
        <fullName evidence="2">Uncharacterized protein</fullName>
    </submittedName>
</protein>
<dbReference type="InterPro" id="IPR032466">
    <property type="entry name" value="Metal_Hydrolase"/>
</dbReference>
<dbReference type="AlphaFoldDB" id="A0A9D4QW03"/>
<reference evidence="2" key="1">
    <citation type="journal article" date="2019" name="bioRxiv">
        <title>The Genome of the Zebra Mussel, Dreissena polymorpha: A Resource for Invasive Species Research.</title>
        <authorList>
            <person name="McCartney M.A."/>
            <person name="Auch B."/>
            <person name="Kono T."/>
            <person name="Mallez S."/>
            <person name="Zhang Y."/>
            <person name="Obille A."/>
            <person name="Becker A."/>
            <person name="Abrahante J.E."/>
            <person name="Garbe J."/>
            <person name="Badalamenti J.P."/>
            <person name="Herman A."/>
            <person name="Mangelson H."/>
            <person name="Liachko I."/>
            <person name="Sullivan S."/>
            <person name="Sone E.D."/>
            <person name="Koren S."/>
            <person name="Silverstein K.A.T."/>
            <person name="Beckman K.B."/>
            <person name="Gohl D.M."/>
        </authorList>
    </citation>
    <scope>NUCLEOTIDE SEQUENCE</scope>
    <source>
        <strain evidence="2">Duluth1</strain>
        <tissue evidence="2">Whole animal</tissue>
    </source>
</reference>
<dbReference type="SUPFAM" id="SSF51556">
    <property type="entry name" value="Metallo-dependent hydrolases"/>
    <property type="match status" value="1"/>
</dbReference>
<dbReference type="EMBL" id="JAIWYP010000003">
    <property type="protein sequence ID" value="KAH3844772.1"/>
    <property type="molecule type" value="Genomic_DNA"/>
</dbReference>
<reference evidence="2" key="2">
    <citation type="submission" date="2020-11" db="EMBL/GenBank/DDBJ databases">
        <authorList>
            <person name="McCartney M.A."/>
            <person name="Auch B."/>
            <person name="Kono T."/>
            <person name="Mallez S."/>
            <person name="Becker A."/>
            <person name="Gohl D.M."/>
            <person name="Silverstein K.A.T."/>
            <person name="Koren S."/>
            <person name="Bechman K.B."/>
            <person name="Herman A."/>
            <person name="Abrahante J.E."/>
            <person name="Garbe J."/>
        </authorList>
    </citation>
    <scope>NUCLEOTIDE SEQUENCE</scope>
    <source>
        <strain evidence="2">Duluth1</strain>
        <tissue evidence="2">Whole animal</tissue>
    </source>
</reference>
<dbReference type="Proteomes" id="UP000828390">
    <property type="component" value="Unassembled WGS sequence"/>
</dbReference>
<organism evidence="2 3">
    <name type="scientific">Dreissena polymorpha</name>
    <name type="common">Zebra mussel</name>
    <name type="synonym">Mytilus polymorpha</name>
    <dbReference type="NCBI Taxonomy" id="45954"/>
    <lineage>
        <taxon>Eukaryota</taxon>
        <taxon>Metazoa</taxon>
        <taxon>Spiralia</taxon>
        <taxon>Lophotrochozoa</taxon>
        <taxon>Mollusca</taxon>
        <taxon>Bivalvia</taxon>
        <taxon>Autobranchia</taxon>
        <taxon>Heteroconchia</taxon>
        <taxon>Euheterodonta</taxon>
        <taxon>Imparidentia</taxon>
        <taxon>Neoheterodontei</taxon>
        <taxon>Myida</taxon>
        <taxon>Dreissenoidea</taxon>
        <taxon>Dreissenidae</taxon>
        <taxon>Dreissena</taxon>
    </lineage>
</organism>
<comment type="caution">
    <text evidence="2">The sequence shown here is derived from an EMBL/GenBank/DDBJ whole genome shotgun (WGS) entry which is preliminary data.</text>
</comment>
<proteinExistence type="predicted"/>
<evidence type="ECO:0000256" key="1">
    <source>
        <dbReference type="SAM" id="MobiDB-lite"/>
    </source>
</evidence>
<feature type="compositionally biased region" description="Basic and acidic residues" evidence="1">
    <location>
        <begin position="78"/>
        <end position="88"/>
    </location>
</feature>
<sequence length="374" mass="42164">MLKLAQTDQQTDQQTGQKQYVPHYYRGDSGCEGVDMGDGLGKKKCDRQTHRQTSPPVKPYEYPSDSDITLDYDDDVRDPDGKNPHYLEKPCGIGTERKMVGRGGQPQAGKYASIGGFADMWHLSTNGKWPEAWDSHFNMNRTLAMAGLTEIRLAAAANLTPGDKSYQVKMIGRSSSILRSSIISFSGRSYPLEFIHVAKSEAKRQAVCCIPNDKILLETDSPYLPSRGQYSCPCHLGGVAAGINILTKFHKDWMKTATFIVYTSDLIYILTKFHKDWMKTVTSTVYTNKLLTDTRTHAHTNTRTYGHRTSHNTHENNNVDHVEERIMKLSLAAIVDPSRKNGWTSPPSTHRFHRRLSSGFLIHNKPPFYYFGSP</sequence>
<dbReference type="InterPro" id="IPR018228">
    <property type="entry name" value="DNase_TatD-rel_CS"/>
</dbReference>
<name>A0A9D4QW03_DREPO</name>
<dbReference type="PROSITE" id="PS01091">
    <property type="entry name" value="TATD_3"/>
    <property type="match status" value="1"/>
</dbReference>
<keyword evidence="3" id="KW-1185">Reference proteome</keyword>
<accession>A0A9D4QW03</accession>
<evidence type="ECO:0000313" key="2">
    <source>
        <dbReference type="EMBL" id="KAH3844772.1"/>
    </source>
</evidence>
<feature type="compositionally biased region" description="Acidic residues" evidence="1">
    <location>
        <begin position="68"/>
        <end position="77"/>
    </location>
</feature>
<gene>
    <name evidence="2" type="ORF">DPMN_087034</name>
</gene>
<evidence type="ECO:0000313" key="3">
    <source>
        <dbReference type="Proteomes" id="UP000828390"/>
    </source>
</evidence>
<feature type="compositionally biased region" description="Low complexity" evidence="1">
    <location>
        <begin position="1"/>
        <end position="19"/>
    </location>
</feature>